<organism evidence="2 3">
    <name type="scientific">Hyphodiscus hymeniophilus</name>
    <dbReference type="NCBI Taxonomy" id="353542"/>
    <lineage>
        <taxon>Eukaryota</taxon>
        <taxon>Fungi</taxon>
        <taxon>Dikarya</taxon>
        <taxon>Ascomycota</taxon>
        <taxon>Pezizomycotina</taxon>
        <taxon>Leotiomycetes</taxon>
        <taxon>Helotiales</taxon>
        <taxon>Hyphodiscaceae</taxon>
        <taxon>Hyphodiscus</taxon>
    </lineage>
</organism>
<dbReference type="Gene3D" id="3.40.50.300">
    <property type="entry name" value="P-loop containing nucleotide triphosphate hydrolases"/>
    <property type="match status" value="1"/>
</dbReference>
<keyword evidence="3" id="KW-1185">Reference proteome</keyword>
<dbReference type="InterPro" id="IPR027417">
    <property type="entry name" value="P-loop_NTPase"/>
</dbReference>
<gene>
    <name evidence="2" type="ORF">D0Z07_3120</name>
</gene>
<proteinExistence type="predicted"/>
<reference evidence="2" key="1">
    <citation type="submission" date="2019-07" db="EMBL/GenBank/DDBJ databases">
        <title>Hyphodiscus hymeniophilus genome sequencing and assembly.</title>
        <authorList>
            <person name="Kramer G."/>
            <person name="Nodwell J."/>
        </authorList>
    </citation>
    <scope>NUCLEOTIDE SEQUENCE</scope>
    <source>
        <strain evidence="2">ATCC 34498</strain>
    </source>
</reference>
<dbReference type="Proteomes" id="UP000785200">
    <property type="component" value="Unassembled WGS sequence"/>
</dbReference>
<evidence type="ECO:0000256" key="1">
    <source>
        <dbReference type="SAM" id="MobiDB-lite"/>
    </source>
</evidence>
<dbReference type="SUPFAM" id="SSF52540">
    <property type="entry name" value="P-loop containing nucleoside triphosphate hydrolases"/>
    <property type="match status" value="1"/>
</dbReference>
<name>A0A9P7AYJ0_9HELO</name>
<dbReference type="Pfam" id="PF14617">
    <property type="entry name" value="CMS1"/>
    <property type="match status" value="1"/>
</dbReference>
<dbReference type="GO" id="GO:0005634">
    <property type="term" value="C:nucleus"/>
    <property type="evidence" value="ECO:0007669"/>
    <property type="project" value="TreeGrafter"/>
</dbReference>
<dbReference type="OrthoDB" id="1929311at2759"/>
<dbReference type="EMBL" id="VNKQ01000006">
    <property type="protein sequence ID" value="KAG0650236.1"/>
    <property type="molecule type" value="Genomic_DNA"/>
</dbReference>
<accession>A0A9P7AYJ0</accession>
<evidence type="ECO:0000313" key="2">
    <source>
        <dbReference type="EMBL" id="KAG0650236.1"/>
    </source>
</evidence>
<dbReference type="InterPro" id="IPR032704">
    <property type="entry name" value="Cms1"/>
</dbReference>
<feature type="compositionally biased region" description="Basic residues" evidence="1">
    <location>
        <begin position="42"/>
        <end position="51"/>
    </location>
</feature>
<dbReference type="PANTHER" id="PTHR24030:SF0">
    <property type="entry name" value="PROTEIN CMSS1"/>
    <property type="match status" value="1"/>
</dbReference>
<sequence length="274" mass="30800">MSSEDDLQEPLIEQPGVSPEPEDLTTTSKKRKRGDLEQTTKKAVKKTKAKRGKTDEDDEIDTETRINKAFAHMDNQLLADYVAQRTRKYESDLSSVELEDKYLPTTAIQDTTAWSQPRTTDNLPTFLEKFASNATKLWSASKKNGAPHTILVAAAGLRAADLARVVRKFQTKDATVAKLFAKHIKLEDSIKFLQSRRTGIAVGTPTRLMDLMVNGALNTDRLERIVVDASHIDLKKRGILEMKETQVPLIAWLGQKQLSKRYGAEKDGIQLLFY</sequence>
<evidence type="ECO:0000313" key="3">
    <source>
        <dbReference type="Proteomes" id="UP000785200"/>
    </source>
</evidence>
<dbReference type="AlphaFoldDB" id="A0A9P7AYJ0"/>
<feature type="region of interest" description="Disordered" evidence="1">
    <location>
        <begin position="1"/>
        <end position="60"/>
    </location>
</feature>
<comment type="caution">
    <text evidence="2">The sequence shown here is derived from an EMBL/GenBank/DDBJ whole genome shotgun (WGS) entry which is preliminary data.</text>
</comment>
<protein>
    <submittedName>
        <fullName evidence="2">Cms1</fullName>
    </submittedName>
</protein>
<dbReference type="PANTHER" id="PTHR24030">
    <property type="entry name" value="PROTEIN CMSS1"/>
    <property type="match status" value="1"/>
</dbReference>
<dbReference type="GO" id="GO:0030686">
    <property type="term" value="C:90S preribosome"/>
    <property type="evidence" value="ECO:0007669"/>
    <property type="project" value="TreeGrafter"/>
</dbReference>